<reference evidence="4" key="1">
    <citation type="journal article" date="2023" name="Mol. Biol. Evol.">
        <title>Third-Generation Sequencing Reveals the Adaptive Role of the Epigenome in Three Deep-Sea Polychaetes.</title>
        <authorList>
            <person name="Perez M."/>
            <person name="Aroh O."/>
            <person name="Sun Y."/>
            <person name="Lan Y."/>
            <person name="Juniper S.K."/>
            <person name="Young C.R."/>
            <person name="Angers B."/>
            <person name="Qian P.Y."/>
        </authorList>
    </citation>
    <scope>NUCLEOTIDE SEQUENCE</scope>
    <source>
        <strain evidence="4">R07B-5</strain>
    </source>
</reference>
<dbReference type="Pfam" id="PF19283">
    <property type="entry name" value="APEH_N"/>
    <property type="match status" value="1"/>
</dbReference>
<comment type="caution">
    <text evidence="4">The sequence shown here is derived from an EMBL/GenBank/DDBJ whole genome shotgun (WGS) entry which is preliminary data.</text>
</comment>
<dbReference type="PANTHER" id="PTHR42776:SF4">
    <property type="entry name" value="ACYLAMINO-ACID-RELEASING ENZYME"/>
    <property type="match status" value="1"/>
</dbReference>
<dbReference type="PANTHER" id="PTHR42776">
    <property type="entry name" value="SERINE PEPTIDASE S9 FAMILY MEMBER"/>
    <property type="match status" value="1"/>
</dbReference>
<keyword evidence="5" id="KW-1185">Reference proteome</keyword>
<evidence type="ECO:0000259" key="3">
    <source>
        <dbReference type="Pfam" id="PF19283"/>
    </source>
</evidence>
<accession>A0AAD9JL75</accession>
<sequence length="103" mass="11936">QWNRESASGKRRAVIRKIKDKKGDEKQFIEIWNTYEKVSSIDVKTLEKQHGNIYESGTFGCLEWSPSEKQLLYVAEKKEPDTKSFFDKKAVGDEDQGKPVVRV</sequence>
<keyword evidence="2" id="KW-0378">Hydrolase</keyword>
<dbReference type="EMBL" id="JAODUO010002091">
    <property type="protein sequence ID" value="KAK2155254.1"/>
    <property type="molecule type" value="Genomic_DNA"/>
</dbReference>
<name>A0AAD9JL75_RIDPI</name>
<dbReference type="AlphaFoldDB" id="A0AAD9JL75"/>
<evidence type="ECO:0000313" key="4">
    <source>
        <dbReference type="EMBL" id="KAK2155254.1"/>
    </source>
</evidence>
<organism evidence="4 5">
    <name type="scientific">Ridgeia piscesae</name>
    <name type="common">Tubeworm</name>
    <dbReference type="NCBI Taxonomy" id="27915"/>
    <lineage>
        <taxon>Eukaryota</taxon>
        <taxon>Metazoa</taxon>
        <taxon>Spiralia</taxon>
        <taxon>Lophotrochozoa</taxon>
        <taxon>Annelida</taxon>
        <taxon>Polychaeta</taxon>
        <taxon>Sedentaria</taxon>
        <taxon>Canalipalpata</taxon>
        <taxon>Sabellida</taxon>
        <taxon>Siboglinidae</taxon>
        <taxon>Ridgeia</taxon>
    </lineage>
</organism>
<comment type="similarity">
    <text evidence="1">Belongs to the peptidase S9C family.</text>
</comment>
<evidence type="ECO:0000313" key="5">
    <source>
        <dbReference type="Proteomes" id="UP001209878"/>
    </source>
</evidence>
<feature type="domain" description="Acylamino-acid-releasing enzyme N-terminal" evidence="3">
    <location>
        <begin position="6"/>
        <end position="90"/>
    </location>
</feature>
<protein>
    <recommendedName>
        <fullName evidence="3">Acylamino-acid-releasing enzyme N-terminal domain-containing protein</fullName>
    </recommendedName>
</protein>
<evidence type="ECO:0000256" key="1">
    <source>
        <dbReference type="ARBA" id="ARBA00010040"/>
    </source>
</evidence>
<dbReference type="GO" id="GO:0004252">
    <property type="term" value="F:serine-type endopeptidase activity"/>
    <property type="evidence" value="ECO:0007669"/>
    <property type="project" value="TreeGrafter"/>
</dbReference>
<evidence type="ECO:0000256" key="2">
    <source>
        <dbReference type="ARBA" id="ARBA00022801"/>
    </source>
</evidence>
<dbReference type="InterPro" id="IPR045550">
    <property type="entry name" value="AARE_N"/>
</dbReference>
<proteinExistence type="inferred from homology"/>
<feature type="non-terminal residue" evidence="4">
    <location>
        <position position="103"/>
    </location>
</feature>
<dbReference type="Proteomes" id="UP001209878">
    <property type="component" value="Unassembled WGS sequence"/>
</dbReference>
<gene>
    <name evidence="4" type="ORF">NP493_2091g00020</name>
</gene>